<evidence type="ECO:0000313" key="7">
    <source>
        <dbReference type="Proteomes" id="UP001165190"/>
    </source>
</evidence>
<dbReference type="GO" id="GO:0046872">
    <property type="term" value="F:metal ion binding"/>
    <property type="evidence" value="ECO:0007669"/>
    <property type="project" value="UniProtKB-KW"/>
</dbReference>
<keyword evidence="3" id="KW-0479">Metal-binding</keyword>
<dbReference type="GO" id="GO:0008168">
    <property type="term" value="F:methyltransferase activity"/>
    <property type="evidence" value="ECO:0007669"/>
    <property type="project" value="UniProtKB-KW"/>
</dbReference>
<dbReference type="SUPFAM" id="SSF53335">
    <property type="entry name" value="S-adenosyl-L-methionine-dependent methyltransferases"/>
    <property type="match status" value="1"/>
</dbReference>
<feature type="region of interest" description="Disordered" evidence="5">
    <location>
        <begin position="1"/>
        <end position="31"/>
    </location>
</feature>
<evidence type="ECO:0000256" key="3">
    <source>
        <dbReference type="ARBA" id="ARBA00022723"/>
    </source>
</evidence>
<reference evidence="6" key="1">
    <citation type="submission" date="2023-05" db="EMBL/GenBank/DDBJ databases">
        <title>Genome and transcriptome analyses reveal genes involved in the formation of fine ridges on petal epidermal cells in Hibiscus trionum.</title>
        <authorList>
            <person name="Koshimizu S."/>
            <person name="Masuda S."/>
            <person name="Ishii T."/>
            <person name="Shirasu K."/>
            <person name="Hoshino A."/>
            <person name="Arita M."/>
        </authorList>
    </citation>
    <scope>NUCLEOTIDE SEQUENCE</scope>
    <source>
        <strain evidence="6">Hamamatsu line</strain>
    </source>
</reference>
<evidence type="ECO:0000313" key="6">
    <source>
        <dbReference type="EMBL" id="GMJ04541.1"/>
    </source>
</evidence>
<dbReference type="Gene3D" id="1.10.1200.270">
    <property type="entry name" value="Methyltransferase, alpha-helical capping domain"/>
    <property type="match status" value="1"/>
</dbReference>
<evidence type="ECO:0008006" key="8">
    <source>
        <dbReference type="Google" id="ProtNLM"/>
    </source>
</evidence>
<protein>
    <recommendedName>
        <fullName evidence="8">S-adenosylmethionine-dependent methyltransferase</fullName>
    </recommendedName>
</protein>
<name>A0A9W7MPB1_HIBTR</name>
<accession>A0A9W7MPB1</accession>
<comment type="caution">
    <text evidence="6">The sequence shown here is derived from an EMBL/GenBank/DDBJ whole genome shotgun (WGS) entry which is preliminary data.</text>
</comment>
<evidence type="ECO:0000256" key="5">
    <source>
        <dbReference type="SAM" id="MobiDB-lite"/>
    </source>
</evidence>
<evidence type="ECO:0000256" key="4">
    <source>
        <dbReference type="ARBA" id="ARBA00022842"/>
    </source>
</evidence>
<evidence type="ECO:0000256" key="2">
    <source>
        <dbReference type="ARBA" id="ARBA00022679"/>
    </source>
</evidence>
<dbReference type="AlphaFoldDB" id="A0A9W7MPB1"/>
<dbReference type="InterPro" id="IPR005299">
    <property type="entry name" value="MeTrfase_7"/>
</dbReference>
<organism evidence="6 7">
    <name type="scientific">Hibiscus trionum</name>
    <name type="common">Flower of an hour</name>
    <dbReference type="NCBI Taxonomy" id="183268"/>
    <lineage>
        <taxon>Eukaryota</taxon>
        <taxon>Viridiplantae</taxon>
        <taxon>Streptophyta</taxon>
        <taxon>Embryophyta</taxon>
        <taxon>Tracheophyta</taxon>
        <taxon>Spermatophyta</taxon>
        <taxon>Magnoliopsida</taxon>
        <taxon>eudicotyledons</taxon>
        <taxon>Gunneridae</taxon>
        <taxon>Pentapetalae</taxon>
        <taxon>rosids</taxon>
        <taxon>malvids</taxon>
        <taxon>Malvales</taxon>
        <taxon>Malvaceae</taxon>
        <taxon>Malvoideae</taxon>
        <taxon>Hibiscus</taxon>
    </lineage>
</organism>
<keyword evidence="1" id="KW-0489">Methyltransferase</keyword>
<dbReference type="Pfam" id="PF03492">
    <property type="entry name" value="Methyltransf_7"/>
    <property type="match status" value="1"/>
</dbReference>
<dbReference type="PANTHER" id="PTHR31009">
    <property type="entry name" value="S-ADENOSYL-L-METHIONINE:CARBOXYL METHYLTRANSFERASE FAMILY PROTEIN"/>
    <property type="match status" value="1"/>
</dbReference>
<dbReference type="InterPro" id="IPR029063">
    <property type="entry name" value="SAM-dependent_MTases_sf"/>
</dbReference>
<dbReference type="GO" id="GO:0032259">
    <property type="term" value="P:methylation"/>
    <property type="evidence" value="ECO:0007669"/>
    <property type="project" value="UniProtKB-KW"/>
</dbReference>
<gene>
    <name evidence="6" type="ORF">HRI_004123300</name>
</gene>
<keyword evidence="2" id="KW-0808">Transferase</keyword>
<dbReference type="OrthoDB" id="1523883at2759"/>
<proteinExistence type="predicted"/>
<dbReference type="Proteomes" id="UP001165190">
    <property type="component" value="Unassembled WGS sequence"/>
</dbReference>
<dbReference type="EMBL" id="BSYR01000040">
    <property type="protein sequence ID" value="GMJ04541.1"/>
    <property type="molecule type" value="Genomic_DNA"/>
</dbReference>
<dbReference type="Gene3D" id="3.40.50.150">
    <property type="entry name" value="Vaccinia Virus protein VP39"/>
    <property type="match status" value="1"/>
</dbReference>
<dbReference type="InterPro" id="IPR042086">
    <property type="entry name" value="MeTrfase_capping"/>
</dbReference>
<keyword evidence="4" id="KW-0460">Magnesium</keyword>
<evidence type="ECO:0000256" key="1">
    <source>
        <dbReference type="ARBA" id="ARBA00022603"/>
    </source>
</evidence>
<sequence>MAEADSDPTLLISGGGGGGGSERRSLPDSLHVNGGDGAYSYTRNSYYQRSGANGVKETIKGAITMKFDVEKLCSRSNIISIADLGCAVGPNSLNSMQDILHFIRTKYGLQCPKSDKTLEFQVFFNDQPSNDFNTLFTSLPRETPYFVAGVPGSFHRRLFPASSIHFAHCSYALHWLSKAPKELLDNNSSAWNKGRVHYTNASDEVVRAYATQFAKDMEDFLCARASEIVNGGMMIFIMPGIPDGMPYSQLAASVMYEFMASIFMDMADEGLVSEDEVDSFNLPIFTPSPEEMAAIVEKNGQFSIETLELTNSASLVDGRVDIKDWVVHVRAAMEGMFIKHFGSDIVDEMFDRLTKKLFMFSE</sequence>
<keyword evidence="7" id="KW-1185">Reference proteome</keyword>